<reference evidence="1" key="1">
    <citation type="journal article" date="2020" name="Nature">
        <title>Giant virus diversity and host interactions through global metagenomics.</title>
        <authorList>
            <person name="Schulz F."/>
            <person name="Roux S."/>
            <person name="Paez-Espino D."/>
            <person name="Jungbluth S."/>
            <person name="Walsh D.A."/>
            <person name="Denef V.J."/>
            <person name="McMahon K.D."/>
            <person name="Konstantinidis K.T."/>
            <person name="Eloe-Fadrosh E.A."/>
            <person name="Kyrpides N.C."/>
            <person name="Woyke T."/>
        </authorList>
    </citation>
    <scope>NUCLEOTIDE SEQUENCE</scope>
    <source>
        <strain evidence="1">GVMAG-S-1101164-105</strain>
    </source>
</reference>
<sequence>MSLMNHTDKIVFLKDYLIAEDREYLLIYGSAASGKFYIVKQAYNILDDTSKSSLYLTVIYKDAPIHYGDKTASKRKTILIRETLDSIAMNYINGWSAEVKEFIPDPIHTLHTIYNYDVELRKWLRVLKTDSTDIGSPVLDLIPLREEFLKVNYDRSVADTVVYDYGLKGQEASVTFTVSTIQFGGFSKLYSRS</sequence>
<organism evidence="1">
    <name type="scientific">viral metagenome</name>
    <dbReference type="NCBI Taxonomy" id="1070528"/>
    <lineage>
        <taxon>unclassified sequences</taxon>
        <taxon>metagenomes</taxon>
        <taxon>organismal metagenomes</taxon>
    </lineage>
</organism>
<evidence type="ECO:0000313" key="1">
    <source>
        <dbReference type="EMBL" id="QHU09614.1"/>
    </source>
</evidence>
<name>A0A6C0K0N8_9ZZZZ</name>
<protein>
    <submittedName>
        <fullName evidence="1">Uncharacterized protein</fullName>
    </submittedName>
</protein>
<dbReference type="AlphaFoldDB" id="A0A6C0K0N8"/>
<accession>A0A6C0K0N8</accession>
<proteinExistence type="predicted"/>
<dbReference type="EMBL" id="MN740740">
    <property type="protein sequence ID" value="QHU09614.1"/>
    <property type="molecule type" value="Genomic_DNA"/>
</dbReference>